<dbReference type="AlphaFoldDB" id="A0A197JCF3"/>
<evidence type="ECO:0000256" key="1">
    <source>
        <dbReference type="SAM" id="MobiDB-lite"/>
    </source>
</evidence>
<keyword evidence="3" id="KW-1185">Reference proteome</keyword>
<feature type="region of interest" description="Disordered" evidence="1">
    <location>
        <begin position="32"/>
        <end position="66"/>
    </location>
</feature>
<evidence type="ECO:0000313" key="2">
    <source>
        <dbReference type="EMBL" id="OAQ22797.1"/>
    </source>
</evidence>
<sequence length="254" mass="28057">MSIVIYEKRTAKLRHRRHCLATISFSLVPTDSPIGSPSPADAPTTSLSADSSPDAQTTTLPADSPTNQTGNFYIHLQPYSQGDVIPCVIDGGTICTQRGTVDKANACMIDDDLLKVRDSVSSWCSMYVIPLEGESEAHLVLCVGEHCDNYGVRNFKQVHIKSSGPEIKIKYDDHSTGMWVNGRSTWKDVTMSTHHDYSDWVMYVPEEYVTGGTMPVFKSLQRFDREPKPVREARANHLATQGAQGMQDSASICE</sequence>
<dbReference type="EMBL" id="KV442141">
    <property type="protein sequence ID" value="OAQ22797.1"/>
    <property type="molecule type" value="Genomic_DNA"/>
</dbReference>
<name>A0A197JCF3_9FUNG</name>
<gene>
    <name evidence="2" type="ORF">K457DRAFT_36991</name>
</gene>
<organism evidence="2 3">
    <name type="scientific">Linnemannia elongata AG-77</name>
    <dbReference type="NCBI Taxonomy" id="1314771"/>
    <lineage>
        <taxon>Eukaryota</taxon>
        <taxon>Fungi</taxon>
        <taxon>Fungi incertae sedis</taxon>
        <taxon>Mucoromycota</taxon>
        <taxon>Mortierellomycotina</taxon>
        <taxon>Mortierellomycetes</taxon>
        <taxon>Mortierellales</taxon>
        <taxon>Mortierellaceae</taxon>
        <taxon>Linnemannia</taxon>
    </lineage>
</organism>
<reference evidence="2 3" key="1">
    <citation type="submission" date="2016-05" db="EMBL/GenBank/DDBJ databases">
        <title>Genome sequencing reveals origins of a unique bacterial endosymbiosis in the earliest lineages of terrestrial Fungi.</title>
        <authorList>
            <consortium name="DOE Joint Genome Institute"/>
            <person name="Uehling J."/>
            <person name="Gryganskyi A."/>
            <person name="Hameed K."/>
            <person name="Tschaplinski T."/>
            <person name="Misztal P."/>
            <person name="Wu S."/>
            <person name="Desiro A."/>
            <person name="Vande Pol N."/>
            <person name="Du Z.-Y."/>
            <person name="Zienkiewicz A."/>
            <person name="Zienkiewicz K."/>
            <person name="Morin E."/>
            <person name="Tisserant E."/>
            <person name="Splivallo R."/>
            <person name="Hainaut M."/>
            <person name="Henrissat B."/>
            <person name="Ohm R."/>
            <person name="Kuo A."/>
            <person name="Yan J."/>
            <person name="Lipzen A."/>
            <person name="Nolan M."/>
            <person name="Labutti K."/>
            <person name="Barry K."/>
            <person name="Goldstein A."/>
            <person name="Labbe J."/>
            <person name="Schadt C."/>
            <person name="Tuskan G."/>
            <person name="Grigoriev I."/>
            <person name="Martin F."/>
            <person name="Vilgalys R."/>
            <person name="Bonito G."/>
        </authorList>
    </citation>
    <scope>NUCLEOTIDE SEQUENCE [LARGE SCALE GENOMIC DNA]</scope>
    <source>
        <strain evidence="2 3">AG-77</strain>
    </source>
</reference>
<evidence type="ECO:0000313" key="3">
    <source>
        <dbReference type="Proteomes" id="UP000078512"/>
    </source>
</evidence>
<feature type="compositionally biased region" description="Polar residues" evidence="1">
    <location>
        <begin position="43"/>
        <end position="66"/>
    </location>
</feature>
<dbReference type="Proteomes" id="UP000078512">
    <property type="component" value="Unassembled WGS sequence"/>
</dbReference>
<proteinExistence type="predicted"/>
<protein>
    <submittedName>
        <fullName evidence="2">Uncharacterized protein</fullName>
    </submittedName>
</protein>
<accession>A0A197JCF3</accession>